<dbReference type="AlphaFoldDB" id="V9FTR0"/>
<gene>
    <name evidence="1" type="ORF">F443_03302</name>
</gene>
<proteinExistence type="predicted"/>
<dbReference type="Gene3D" id="3.10.10.10">
    <property type="entry name" value="HIV Type 1 Reverse Transcriptase, subunit A, domain 1"/>
    <property type="match status" value="1"/>
</dbReference>
<comment type="caution">
    <text evidence="1">The sequence shown here is derived from an EMBL/GenBank/DDBJ whole genome shotgun (WGS) entry which is preliminary data.</text>
</comment>
<dbReference type="EMBL" id="ANIZ01000626">
    <property type="protein sequence ID" value="ETI53797.1"/>
    <property type="molecule type" value="Genomic_DNA"/>
</dbReference>
<evidence type="ECO:0000313" key="2">
    <source>
        <dbReference type="Proteomes" id="UP000018721"/>
    </source>
</evidence>
<sequence>MFFNRLNGSDTDVEMLKALAQTFPEVVYLRSVWDGLIDHWVVLVTNGVGAEELRPSFAEASVFAKAMKLFLDVVIKRLDLILAYYQVRMGEEDIKFIAFQAPNGLWEYLDLPMGI</sequence>
<dbReference type="Proteomes" id="UP000018721">
    <property type="component" value="Unassembled WGS sequence"/>
</dbReference>
<evidence type="ECO:0000313" key="1">
    <source>
        <dbReference type="EMBL" id="ETI53797.1"/>
    </source>
</evidence>
<dbReference type="InterPro" id="IPR043502">
    <property type="entry name" value="DNA/RNA_pol_sf"/>
</dbReference>
<organism evidence="1 2">
    <name type="scientific">Phytophthora nicotianae P1569</name>
    <dbReference type="NCBI Taxonomy" id="1317065"/>
    <lineage>
        <taxon>Eukaryota</taxon>
        <taxon>Sar</taxon>
        <taxon>Stramenopiles</taxon>
        <taxon>Oomycota</taxon>
        <taxon>Peronosporomycetes</taxon>
        <taxon>Peronosporales</taxon>
        <taxon>Peronosporaceae</taxon>
        <taxon>Phytophthora</taxon>
    </lineage>
</organism>
<dbReference type="Gene3D" id="3.30.70.270">
    <property type="match status" value="1"/>
</dbReference>
<dbReference type="InterPro" id="IPR043128">
    <property type="entry name" value="Rev_trsase/Diguanyl_cyclase"/>
</dbReference>
<dbReference type="HOGENOM" id="CLU_2113788_0_0_1"/>
<dbReference type="SUPFAM" id="SSF56672">
    <property type="entry name" value="DNA/RNA polymerases"/>
    <property type="match status" value="1"/>
</dbReference>
<keyword evidence="2" id="KW-1185">Reference proteome</keyword>
<protein>
    <submittedName>
        <fullName evidence="1">Uncharacterized protein</fullName>
    </submittedName>
</protein>
<accession>V9FTR0</accession>
<reference evidence="1 2" key="1">
    <citation type="submission" date="2013-11" db="EMBL/GenBank/DDBJ databases">
        <title>The Genome Sequence of Phytophthora parasitica P1569.</title>
        <authorList>
            <consortium name="The Broad Institute Genomics Platform"/>
            <person name="Russ C."/>
            <person name="Tyler B."/>
            <person name="Panabieres F."/>
            <person name="Shan W."/>
            <person name="Tripathy S."/>
            <person name="Grunwald N."/>
            <person name="Machado M."/>
            <person name="Johnson C.S."/>
            <person name="Arredondo F."/>
            <person name="Hong C."/>
            <person name="Coffey M."/>
            <person name="Young S.K."/>
            <person name="Zeng Q."/>
            <person name="Gargeya S."/>
            <person name="Fitzgerald M."/>
            <person name="Abouelleil A."/>
            <person name="Alvarado L."/>
            <person name="Chapman S.B."/>
            <person name="Gainer-Dewar J."/>
            <person name="Goldberg J."/>
            <person name="Griggs A."/>
            <person name="Gujja S."/>
            <person name="Hansen M."/>
            <person name="Howarth C."/>
            <person name="Imamovic A."/>
            <person name="Ireland A."/>
            <person name="Larimer J."/>
            <person name="McCowan C."/>
            <person name="Murphy C."/>
            <person name="Pearson M."/>
            <person name="Poon T.W."/>
            <person name="Priest M."/>
            <person name="Roberts A."/>
            <person name="Saif S."/>
            <person name="Shea T."/>
            <person name="Sykes S."/>
            <person name="Wortman J."/>
            <person name="Nusbaum C."/>
            <person name="Birren B."/>
        </authorList>
    </citation>
    <scope>NUCLEOTIDE SEQUENCE [LARGE SCALE GENOMIC DNA]</scope>
    <source>
        <strain evidence="1 2">P1569</strain>
    </source>
</reference>
<name>V9FTR0_PHYNI</name>